<dbReference type="InterPro" id="IPR050469">
    <property type="entry name" value="Diguanylate_Cyclase"/>
</dbReference>
<dbReference type="NCBIfam" id="TIGR00254">
    <property type="entry name" value="GGDEF"/>
    <property type="match status" value="1"/>
</dbReference>
<gene>
    <name evidence="4" type="ORF">H9C73_02390</name>
</gene>
<comment type="catalytic activity">
    <reaction evidence="2">
        <text>2 GTP = 3',3'-c-di-GMP + 2 diphosphate</text>
        <dbReference type="Rhea" id="RHEA:24898"/>
        <dbReference type="ChEBI" id="CHEBI:33019"/>
        <dbReference type="ChEBI" id="CHEBI:37565"/>
        <dbReference type="ChEBI" id="CHEBI:58805"/>
        <dbReference type="EC" id="2.7.7.65"/>
    </reaction>
</comment>
<protein>
    <recommendedName>
        <fullName evidence="1">diguanylate cyclase</fullName>
        <ecNumber evidence="1">2.7.7.65</ecNumber>
    </recommendedName>
</protein>
<feature type="domain" description="GGDEF" evidence="3">
    <location>
        <begin position="171"/>
        <end position="304"/>
    </location>
</feature>
<dbReference type="SUPFAM" id="SSF55785">
    <property type="entry name" value="PYP-like sensor domain (PAS domain)"/>
    <property type="match status" value="1"/>
</dbReference>
<dbReference type="InterPro" id="IPR029787">
    <property type="entry name" value="Nucleotide_cyclase"/>
</dbReference>
<dbReference type="PANTHER" id="PTHR45138:SF9">
    <property type="entry name" value="DIGUANYLATE CYCLASE DGCM-RELATED"/>
    <property type="match status" value="1"/>
</dbReference>
<evidence type="ECO:0000313" key="5">
    <source>
        <dbReference type="Proteomes" id="UP000810171"/>
    </source>
</evidence>
<comment type="caution">
    <text evidence="4">The sequence shown here is derived from an EMBL/GenBank/DDBJ whole genome shotgun (WGS) entry which is preliminary data.</text>
</comment>
<dbReference type="InterPro" id="IPR043128">
    <property type="entry name" value="Rev_trsase/Diguanyl_cyclase"/>
</dbReference>
<dbReference type="EC" id="2.7.7.65" evidence="1"/>
<dbReference type="Pfam" id="PF00990">
    <property type="entry name" value="GGDEF"/>
    <property type="match status" value="1"/>
</dbReference>
<sequence length="304" mass="34138">MRLDADQMLAVLNALPDPVFLLTESGLYAGLFGHADPNYYHDGHDLVGSSVPEVVSPEAAEWIMQNIHKALEQDGLIKVEYQLSADQVAGLEGAVGPDGMIWFEGHVQPFPHRVNGERAVVWIARNITRRKLLEEELLQASQTDPLTHTANRRHLMEVLEEHFEEFRRYRHPMAMIMFDLDHFKQLNDRHGHLTGDAVLRSLCKACKSLLRANDLLARFGGEEFVIVLPSTTAAQAASTAERMRTHLSEAVARELGDELAVTVSLGVSELLHSDSNYEQVMHRVDQALYRAKRAGRNRVVVHDA</sequence>
<name>A0ABS3Z785_9GAMM</name>
<dbReference type="PROSITE" id="PS50887">
    <property type="entry name" value="GGDEF"/>
    <property type="match status" value="1"/>
</dbReference>
<evidence type="ECO:0000259" key="3">
    <source>
        <dbReference type="PROSITE" id="PS50887"/>
    </source>
</evidence>
<evidence type="ECO:0000256" key="2">
    <source>
        <dbReference type="ARBA" id="ARBA00034247"/>
    </source>
</evidence>
<dbReference type="SMART" id="SM00267">
    <property type="entry name" value="GGDEF"/>
    <property type="match status" value="1"/>
</dbReference>
<dbReference type="CDD" id="cd01949">
    <property type="entry name" value="GGDEF"/>
    <property type="match status" value="1"/>
</dbReference>
<dbReference type="RefSeq" id="WP_209286189.1">
    <property type="nucleotide sequence ID" value="NZ_JACVEW010000003.1"/>
</dbReference>
<accession>A0ABS3Z785</accession>
<reference evidence="4 5" key="1">
    <citation type="submission" date="2020-09" db="EMBL/GenBank/DDBJ databases">
        <authorList>
            <person name="Tanuku N.R.S."/>
        </authorList>
    </citation>
    <scope>NUCLEOTIDE SEQUENCE [LARGE SCALE GENOMIC DNA]</scope>
    <source>
        <strain evidence="4 5">AK62</strain>
    </source>
</reference>
<dbReference type="Proteomes" id="UP000810171">
    <property type="component" value="Unassembled WGS sequence"/>
</dbReference>
<dbReference type="InterPro" id="IPR035965">
    <property type="entry name" value="PAS-like_dom_sf"/>
</dbReference>
<dbReference type="Gene3D" id="3.30.70.270">
    <property type="match status" value="1"/>
</dbReference>
<dbReference type="PANTHER" id="PTHR45138">
    <property type="entry name" value="REGULATORY COMPONENTS OF SENSORY TRANSDUCTION SYSTEM"/>
    <property type="match status" value="1"/>
</dbReference>
<proteinExistence type="predicted"/>
<organism evidence="4 5">
    <name type="scientific">Marinobacterium alkalitolerans</name>
    <dbReference type="NCBI Taxonomy" id="1542925"/>
    <lineage>
        <taxon>Bacteria</taxon>
        <taxon>Pseudomonadati</taxon>
        <taxon>Pseudomonadota</taxon>
        <taxon>Gammaproteobacteria</taxon>
        <taxon>Oceanospirillales</taxon>
        <taxon>Oceanospirillaceae</taxon>
        <taxon>Marinobacterium</taxon>
    </lineage>
</organism>
<evidence type="ECO:0000256" key="1">
    <source>
        <dbReference type="ARBA" id="ARBA00012528"/>
    </source>
</evidence>
<dbReference type="Gene3D" id="3.30.450.20">
    <property type="entry name" value="PAS domain"/>
    <property type="match status" value="1"/>
</dbReference>
<keyword evidence="5" id="KW-1185">Reference proteome</keyword>
<evidence type="ECO:0000313" key="4">
    <source>
        <dbReference type="EMBL" id="MBP0047572.1"/>
    </source>
</evidence>
<dbReference type="InterPro" id="IPR000014">
    <property type="entry name" value="PAS"/>
</dbReference>
<dbReference type="InterPro" id="IPR000160">
    <property type="entry name" value="GGDEF_dom"/>
</dbReference>
<dbReference type="SUPFAM" id="SSF55073">
    <property type="entry name" value="Nucleotide cyclase"/>
    <property type="match status" value="1"/>
</dbReference>
<dbReference type="EMBL" id="JACVEW010000003">
    <property type="protein sequence ID" value="MBP0047572.1"/>
    <property type="molecule type" value="Genomic_DNA"/>
</dbReference>
<dbReference type="NCBIfam" id="TIGR00229">
    <property type="entry name" value="sensory_box"/>
    <property type="match status" value="1"/>
</dbReference>